<keyword evidence="2" id="KW-1185">Reference proteome</keyword>
<evidence type="ECO:0000313" key="2">
    <source>
        <dbReference type="Proteomes" id="UP000681794"/>
    </source>
</evidence>
<organism evidence="1 2">
    <name type="scientific">Curtobacterium aetherium</name>
    <dbReference type="NCBI Taxonomy" id="2841594"/>
    <lineage>
        <taxon>Bacteria</taxon>
        <taxon>Bacillati</taxon>
        <taxon>Actinomycetota</taxon>
        <taxon>Actinomycetes</taxon>
        <taxon>Micrococcales</taxon>
        <taxon>Microbacteriaceae</taxon>
        <taxon>Curtobacterium</taxon>
    </lineage>
</organism>
<evidence type="ECO:0000313" key="1">
    <source>
        <dbReference type="EMBL" id="QWS33050.1"/>
    </source>
</evidence>
<accession>A0ACD1E296</accession>
<proteinExistence type="predicted"/>
<sequence>MSRRDRNFWNSDEGKRAQDRARQLRILRIRLDRQPLTKRSAARSKRRNADFAELVERETEIYRALPRDSWPKPRAGVALEVIVSSPQPPRVDSVCKWLLDLLGSETRPAVYVDDRQVEMLHARCWPPYDVREPLMLISARTAADARAALRRRHDPDVRDGFDDLDDRPWDRHRAEAELEFALDDLGYAPDSPESVEERESAEQRVRRTWQSYDLGSVDETIRLVYRAVAEGREGKVSPGATLEQLNSGRLPVFNLGTVPSEHGRGADFKDSFRRALTDFTAAHRWWRSVEVPVGLSIFHAPGPAGKDLDNILLNLVPILIEILEPPQYERWTLDSETTPWISFIEATTVQADEHLPAGDLVVALTNGDRYQSWWSQAEDEVERHLTEW</sequence>
<protein>
    <submittedName>
        <fullName evidence="1">Uncharacterized protein</fullName>
    </submittedName>
</protein>
<gene>
    <name evidence="1" type="ORF">KM842_12420</name>
</gene>
<dbReference type="EMBL" id="CP076544">
    <property type="protein sequence ID" value="QWS33050.1"/>
    <property type="molecule type" value="Genomic_DNA"/>
</dbReference>
<name>A0ACD1E296_9MICO</name>
<reference evidence="1" key="1">
    <citation type="submission" date="2021-06" db="EMBL/GenBank/DDBJ databases">
        <authorList>
            <person name="Ellington A.J."/>
            <person name="Bryan N.C."/>
            <person name="Christner B.C."/>
            <person name="Reisch C.R."/>
        </authorList>
    </citation>
    <scope>NUCLEOTIDE SEQUENCE</scope>
    <source>
        <strain evidence="1">L6-1</strain>
    </source>
</reference>
<dbReference type="Proteomes" id="UP000681794">
    <property type="component" value="Chromosome"/>
</dbReference>